<keyword evidence="2 10" id="KW-0813">Transport</keyword>
<keyword evidence="7 10" id="KW-0626">Porin</keyword>
<keyword evidence="9 10" id="KW-0998">Cell outer membrane</keyword>
<keyword evidence="4 10" id="KW-0812">Transmembrane</keyword>
<dbReference type="Pfam" id="PF02530">
    <property type="entry name" value="Porin_2"/>
    <property type="match status" value="1"/>
</dbReference>
<dbReference type="Proteomes" id="UP000199236">
    <property type="component" value="Unassembled WGS sequence"/>
</dbReference>
<dbReference type="AlphaFoldDB" id="A0A1I5EGF5"/>
<evidence type="ECO:0000313" key="11">
    <source>
        <dbReference type="EMBL" id="SFO10547.1"/>
    </source>
</evidence>
<name>A0A1I5EGF5_9HYPH</name>
<evidence type="ECO:0000256" key="7">
    <source>
        <dbReference type="ARBA" id="ARBA00023114"/>
    </source>
</evidence>
<evidence type="ECO:0000256" key="1">
    <source>
        <dbReference type="ARBA" id="ARBA00009521"/>
    </source>
</evidence>
<keyword evidence="12" id="KW-1185">Reference proteome</keyword>
<organism evidence="11 12">
    <name type="scientific">Cohaesibacter marisflavi</name>
    <dbReference type="NCBI Taxonomy" id="655353"/>
    <lineage>
        <taxon>Bacteria</taxon>
        <taxon>Pseudomonadati</taxon>
        <taxon>Pseudomonadota</taxon>
        <taxon>Alphaproteobacteria</taxon>
        <taxon>Hyphomicrobiales</taxon>
        <taxon>Cohaesibacteraceae</taxon>
    </lineage>
</organism>
<dbReference type="GO" id="GO:0015288">
    <property type="term" value="F:porin activity"/>
    <property type="evidence" value="ECO:0007669"/>
    <property type="project" value="UniProtKB-KW"/>
</dbReference>
<proteinExistence type="inferred from homology"/>
<comment type="function">
    <text evidence="10">Forms passive diffusion pores that allow small molecular weight hydrophilic materials across the outer membrane.</text>
</comment>
<accession>A0A1I5EGF5</accession>
<protein>
    <recommendedName>
        <fullName evidence="10">Porin</fullName>
    </recommendedName>
</protein>
<comment type="subcellular location">
    <subcellularLocation>
        <location evidence="10">Cell outer membrane</location>
        <topology evidence="10">Multi-pass membrane protein</topology>
    </subcellularLocation>
</comment>
<dbReference type="GO" id="GO:0046930">
    <property type="term" value="C:pore complex"/>
    <property type="evidence" value="ECO:0007669"/>
    <property type="project" value="UniProtKB-KW"/>
</dbReference>
<evidence type="ECO:0000256" key="6">
    <source>
        <dbReference type="ARBA" id="ARBA00023065"/>
    </source>
</evidence>
<dbReference type="GO" id="GO:0006811">
    <property type="term" value="P:monoatomic ion transport"/>
    <property type="evidence" value="ECO:0007669"/>
    <property type="project" value="UniProtKB-KW"/>
</dbReference>
<gene>
    <name evidence="11" type="ORF">SAMN04488056_103174</name>
</gene>
<evidence type="ECO:0000313" key="12">
    <source>
        <dbReference type="Proteomes" id="UP000199236"/>
    </source>
</evidence>
<dbReference type="STRING" id="655353.SAMN04488056_103174"/>
<comment type="similarity">
    <text evidence="1 10">Belongs to the alphaproteobacteria porin family.</text>
</comment>
<dbReference type="RefSeq" id="WP_175527976.1">
    <property type="nucleotide sequence ID" value="NZ_FOVR01000003.1"/>
</dbReference>
<dbReference type="GO" id="GO:0009279">
    <property type="term" value="C:cell outer membrane"/>
    <property type="evidence" value="ECO:0007669"/>
    <property type="project" value="UniProtKB-SubCell"/>
</dbReference>
<comment type="domain">
    <text evidence="10">Consists of 16-stranded beta-barrel sheets, with large surface-exposed loops, that form a transmembrane pore at the center of each barrel. The pore is partially ocluded by a peptide loop that folds into the pore lumen.</text>
</comment>
<evidence type="ECO:0000256" key="2">
    <source>
        <dbReference type="ARBA" id="ARBA00022448"/>
    </source>
</evidence>
<keyword evidence="3 10" id="KW-1134">Transmembrane beta strand</keyword>
<evidence type="ECO:0000256" key="8">
    <source>
        <dbReference type="ARBA" id="ARBA00023136"/>
    </source>
</evidence>
<dbReference type="InterPro" id="IPR003684">
    <property type="entry name" value="Porin_alphabac"/>
</dbReference>
<dbReference type="EMBL" id="FOVR01000003">
    <property type="protein sequence ID" value="SFO10547.1"/>
    <property type="molecule type" value="Genomic_DNA"/>
</dbReference>
<sequence length="354" mass="37145">MNIKSLILGSAAALVAGGAAQAADLPVAEPVDYVKVCDAYGAGYFFIPGTDTCLKISGKVEFGIQNGFVDYRGVQRNTVDEVSYYTETTIAFDAKEETEFGTLAAHIEYDDNVGAGATSGANAAFDKAYLQLGGLYAGLTDSIVDFNAGLYYDDFGIGHGDLQTIGYVASLGNGVSATIALEEYNGTGIAGLAGMTAPSLAARLAVKQGWGSANVAGAVYQSRYWNGAFSADVGYIIGGEASFNLMEGLTFGIAGGYEDGYTNDGLGNTWSKWAVNGGFEYAFADNLVFGVDAGYVDFDEAAYKTWGTSAQITYTPVANLEIGARVGYEKTDFDAAAATDWDDVAGKLYLKRSF</sequence>
<keyword evidence="8 10" id="KW-0472">Membrane</keyword>
<keyword evidence="6 10" id="KW-0406">Ion transport</keyword>
<evidence type="ECO:0000256" key="4">
    <source>
        <dbReference type="ARBA" id="ARBA00022692"/>
    </source>
</evidence>
<evidence type="ECO:0000256" key="5">
    <source>
        <dbReference type="ARBA" id="ARBA00022729"/>
    </source>
</evidence>
<evidence type="ECO:0000256" key="10">
    <source>
        <dbReference type="RuleBase" id="RU364005"/>
    </source>
</evidence>
<dbReference type="SUPFAM" id="SSF56935">
    <property type="entry name" value="Porins"/>
    <property type="match status" value="1"/>
</dbReference>
<feature type="chain" id="PRO_5011330669" description="Porin" evidence="10">
    <location>
        <begin position="23"/>
        <end position="354"/>
    </location>
</feature>
<keyword evidence="5 10" id="KW-0732">Signal</keyword>
<feature type="signal peptide" evidence="10">
    <location>
        <begin position="1"/>
        <end position="22"/>
    </location>
</feature>
<evidence type="ECO:0000256" key="9">
    <source>
        <dbReference type="ARBA" id="ARBA00023237"/>
    </source>
</evidence>
<reference evidence="11 12" key="1">
    <citation type="submission" date="2016-10" db="EMBL/GenBank/DDBJ databases">
        <authorList>
            <person name="de Groot N.N."/>
        </authorList>
    </citation>
    <scope>NUCLEOTIDE SEQUENCE [LARGE SCALE GENOMIC DNA]</scope>
    <source>
        <strain evidence="11 12">CGMCC 1.9157</strain>
    </source>
</reference>
<evidence type="ECO:0000256" key="3">
    <source>
        <dbReference type="ARBA" id="ARBA00022452"/>
    </source>
</evidence>